<dbReference type="Proteomes" id="UP000324832">
    <property type="component" value="Unassembled WGS sequence"/>
</dbReference>
<evidence type="ECO:0000256" key="1">
    <source>
        <dbReference type="SAM" id="SignalP"/>
    </source>
</evidence>
<dbReference type="SMART" id="SM00700">
    <property type="entry name" value="JHBP"/>
    <property type="match status" value="1"/>
</dbReference>
<reference evidence="2 3" key="1">
    <citation type="submission" date="2017-07" db="EMBL/GenBank/DDBJ databases">
        <authorList>
            <person name="Talla V."/>
            <person name="Backstrom N."/>
        </authorList>
    </citation>
    <scope>NUCLEOTIDE SEQUENCE [LARGE SCALE GENOMIC DNA]</scope>
</reference>
<protein>
    <submittedName>
        <fullName evidence="2">Uncharacterized protein</fullName>
    </submittedName>
</protein>
<dbReference type="InterPro" id="IPR010562">
    <property type="entry name" value="Haemolymph_juvenile_hormone-bd"/>
</dbReference>
<dbReference type="Gene3D" id="3.15.10.30">
    <property type="entry name" value="Haemolymph juvenile hormone binding protein"/>
    <property type="match status" value="1"/>
</dbReference>
<dbReference type="EMBL" id="FZQP02001048">
    <property type="protein sequence ID" value="VVC91422.1"/>
    <property type="molecule type" value="Genomic_DNA"/>
</dbReference>
<name>A0A5E4Q1Q0_9NEOP</name>
<dbReference type="InterPro" id="IPR038606">
    <property type="entry name" value="To_sf"/>
</dbReference>
<proteinExistence type="predicted"/>
<dbReference type="GO" id="GO:0005615">
    <property type="term" value="C:extracellular space"/>
    <property type="evidence" value="ECO:0007669"/>
    <property type="project" value="TreeGrafter"/>
</dbReference>
<accession>A0A5E4Q1Q0</accession>
<sequence length="259" mass="28690">MLVLTKCLLFVLGLRIGESAFVDTLHKCDVNDKACLSKVIQGVIVSIGKTGIPEYDIPAIDPLHVDSLNINLLNIMDLKVSDVTVKGLKNCVVNDVLLDMKKGHVTLTVVCDVSVKAKYEITGGSPSLKEIFGGSSVRGNGNAKLKAEKLLVKFDYRFDTVRREDGEVYIECKKDLAKYSYNLLGGSKLAIDKIYIGDVESSDLVVNYFNSNSQGIWKEFGKIFLDEAMEIAHDLIHRFFGSVPTKNYLDGDLSQYIKQ</sequence>
<dbReference type="Pfam" id="PF06585">
    <property type="entry name" value="JHBP"/>
    <property type="match status" value="1"/>
</dbReference>
<dbReference type="PANTHER" id="PTHR11008">
    <property type="entry name" value="PROTEIN TAKEOUT-LIKE PROTEIN"/>
    <property type="match status" value="1"/>
</dbReference>
<gene>
    <name evidence="2" type="ORF">LSINAPIS_LOCUS4094</name>
</gene>
<organism evidence="2 3">
    <name type="scientific">Leptidea sinapis</name>
    <dbReference type="NCBI Taxonomy" id="189913"/>
    <lineage>
        <taxon>Eukaryota</taxon>
        <taxon>Metazoa</taxon>
        <taxon>Ecdysozoa</taxon>
        <taxon>Arthropoda</taxon>
        <taxon>Hexapoda</taxon>
        <taxon>Insecta</taxon>
        <taxon>Pterygota</taxon>
        <taxon>Neoptera</taxon>
        <taxon>Endopterygota</taxon>
        <taxon>Lepidoptera</taxon>
        <taxon>Glossata</taxon>
        <taxon>Ditrysia</taxon>
        <taxon>Papilionoidea</taxon>
        <taxon>Pieridae</taxon>
        <taxon>Dismorphiinae</taxon>
        <taxon>Leptidea</taxon>
    </lineage>
</organism>
<evidence type="ECO:0000313" key="3">
    <source>
        <dbReference type="Proteomes" id="UP000324832"/>
    </source>
</evidence>
<keyword evidence="1" id="KW-0732">Signal</keyword>
<feature type="signal peptide" evidence="1">
    <location>
        <begin position="1"/>
        <end position="19"/>
    </location>
</feature>
<keyword evidence="3" id="KW-1185">Reference proteome</keyword>
<dbReference type="PANTHER" id="PTHR11008:SF41">
    <property type="entry name" value="RE70318P"/>
    <property type="match status" value="1"/>
</dbReference>
<dbReference type="AlphaFoldDB" id="A0A5E4Q1Q0"/>
<feature type="chain" id="PRO_5022813925" evidence="1">
    <location>
        <begin position="20"/>
        <end position="259"/>
    </location>
</feature>
<evidence type="ECO:0000313" key="2">
    <source>
        <dbReference type="EMBL" id="VVC91422.1"/>
    </source>
</evidence>